<evidence type="ECO:0000313" key="5">
    <source>
        <dbReference type="EMBL" id="PWC12085.1"/>
    </source>
</evidence>
<dbReference type="GO" id="GO:0003700">
    <property type="term" value="F:DNA-binding transcription factor activity"/>
    <property type="evidence" value="ECO:0007669"/>
    <property type="project" value="InterPro"/>
</dbReference>
<name>A0A2U1TRR3_9GAMM</name>
<dbReference type="Pfam" id="PF12833">
    <property type="entry name" value="HTH_18"/>
    <property type="match status" value="1"/>
</dbReference>
<protein>
    <submittedName>
        <fullName evidence="5">AraC family transcriptional regulator</fullName>
    </submittedName>
</protein>
<dbReference type="SUPFAM" id="SSF46689">
    <property type="entry name" value="Homeodomain-like"/>
    <property type="match status" value="1"/>
</dbReference>
<gene>
    <name evidence="5" type="ORF">B4923_12380</name>
</gene>
<dbReference type="OrthoDB" id="9803764at2"/>
<keyword evidence="6" id="KW-1185">Reference proteome</keyword>
<reference evidence="5 6" key="1">
    <citation type="submission" date="2018-04" db="EMBL/GenBank/DDBJ databases">
        <title>Brenneria corticis sp.nov.</title>
        <authorList>
            <person name="Li Y."/>
        </authorList>
    </citation>
    <scope>NUCLEOTIDE SEQUENCE [LARGE SCALE GENOMIC DNA]</scope>
    <source>
        <strain evidence="5 6">LMG 27715</strain>
    </source>
</reference>
<dbReference type="Proteomes" id="UP000245138">
    <property type="component" value="Unassembled WGS sequence"/>
</dbReference>
<evidence type="ECO:0000256" key="1">
    <source>
        <dbReference type="ARBA" id="ARBA00023015"/>
    </source>
</evidence>
<dbReference type="PROSITE" id="PS01124">
    <property type="entry name" value="HTH_ARAC_FAMILY_2"/>
    <property type="match status" value="1"/>
</dbReference>
<accession>A0A2U1TRR3</accession>
<keyword evidence="1" id="KW-0805">Transcription regulation</keyword>
<dbReference type="InterPro" id="IPR018060">
    <property type="entry name" value="HTH_AraC"/>
</dbReference>
<proteinExistence type="predicted"/>
<keyword evidence="3" id="KW-0804">Transcription</keyword>
<dbReference type="AlphaFoldDB" id="A0A2U1TRR3"/>
<dbReference type="Gene3D" id="1.10.10.60">
    <property type="entry name" value="Homeodomain-like"/>
    <property type="match status" value="1"/>
</dbReference>
<dbReference type="PANTHER" id="PTHR43280:SF31">
    <property type="entry name" value="TRANSCRIPTIONAL REGULATORY PROTEIN"/>
    <property type="match status" value="1"/>
</dbReference>
<dbReference type="Pfam" id="PF14525">
    <property type="entry name" value="AraC_binding_2"/>
    <property type="match status" value="1"/>
</dbReference>
<dbReference type="EMBL" id="QDKJ01000008">
    <property type="protein sequence ID" value="PWC12085.1"/>
    <property type="molecule type" value="Genomic_DNA"/>
</dbReference>
<dbReference type="InterPro" id="IPR009057">
    <property type="entry name" value="Homeodomain-like_sf"/>
</dbReference>
<dbReference type="PANTHER" id="PTHR43280">
    <property type="entry name" value="ARAC-FAMILY TRANSCRIPTIONAL REGULATOR"/>
    <property type="match status" value="1"/>
</dbReference>
<evidence type="ECO:0000256" key="2">
    <source>
        <dbReference type="ARBA" id="ARBA00023125"/>
    </source>
</evidence>
<organism evidence="5 6">
    <name type="scientific">Brenneria roseae subsp. americana</name>
    <dbReference type="NCBI Taxonomy" id="1508507"/>
    <lineage>
        <taxon>Bacteria</taxon>
        <taxon>Pseudomonadati</taxon>
        <taxon>Pseudomonadota</taxon>
        <taxon>Gammaproteobacteria</taxon>
        <taxon>Enterobacterales</taxon>
        <taxon>Pectobacteriaceae</taxon>
        <taxon>Brenneria</taxon>
    </lineage>
</organism>
<dbReference type="GO" id="GO:0043565">
    <property type="term" value="F:sequence-specific DNA binding"/>
    <property type="evidence" value="ECO:0007669"/>
    <property type="project" value="InterPro"/>
</dbReference>
<dbReference type="SMART" id="SM00342">
    <property type="entry name" value="HTH_ARAC"/>
    <property type="match status" value="1"/>
</dbReference>
<feature type="domain" description="HTH araC/xylS-type" evidence="4">
    <location>
        <begin position="218"/>
        <end position="319"/>
    </location>
</feature>
<comment type="caution">
    <text evidence="5">The sequence shown here is derived from an EMBL/GenBank/DDBJ whole genome shotgun (WGS) entry which is preliminary data.</text>
</comment>
<evidence type="ECO:0000313" key="6">
    <source>
        <dbReference type="Proteomes" id="UP000245138"/>
    </source>
</evidence>
<dbReference type="InterPro" id="IPR035418">
    <property type="entry name" value="AraC-bd_2"/>
</dbReference>
<evidence type="ECO:0000259" key="4">
    <source>
        <dbReference type="PROSITE" id="PS01124"/>
    </source>
</evidence>
<sequence>MRNIFTTQDVPSAERFTAFRDTVKGRFLSSYECCMNSQSSPSHQRFYANIVERRVADLQFLLLESNGHRATSLPRSQGVSQEGDFYIELQRSGTSQLSQDGRTAFLRQGDFCFFDMARPVTWSFDNDYSLFKILIPREKFAGRLGNTHSLTAKAIRGNSVTGALVYSFMLKYIPFLDSIPPLHAQHLADILLNLITMSLSELSMALPVQSMGRSTIFYIALQYIEKHLSEPELNVQDCARACGISVRYLQKLFHEQGTSVNRWIHQKRLEHYKSELANPLMANKNITQIAYDCGFRDISNLSRRFKAEYSITPSEYRRMHSIRGG</sequence>
<evidence type="ECO:0000256" key="3">
    <source>
        <dbReference type="ARBA" id="ARBA00023163"/>
    </source>
</evidence>
<keyword evidence="2" id="KW-0238">DNA-binding</keyword>